<dbReference type="InterPro" id="IPR052030">
    <property type="entry name" value="Peptidase_M20/M20A_hydrolases"/>
</dbReference>
<dbReference type="Gene3D" id="3.40.630.10">
    <property type="entry name" value="Zn peptidases"/>
    <property type="match status" value="1"/>
</dbReference>
<dbReference type="PANTHER" id="PTHR30575:SF0">
    <property type="entry name" value="XAA-ARG DIPEPTIDASE"/>
    <property type="match status" value="1"/>
</dbReference>
<keyword evidence="2" id="KW-0378">Hydrolase</keyword>
<proteinExistence type="inferred from homology"/>
<comment type="caution">
    <text evidence="2">The sequence shown here is derived from an EMBL/GenBank/DDBJ whole genome shotgun (WGS) entry which is preliminary data.</text>
</comment>
<dbReference type="EMBL" id="JPME01000002">
    <property type="protein sequence ID" value="KEZ91681.1"/>
    <property type="molecule type" value="Genomic_DNA"/>
</dbReference>
<dbReference type="InterPro" id="IPR002933">
    <property type="entry name" value="Peptidase_M20"/>
</dbReference>
<dbReference type="GO" id="GO:0071713">
    <property type="term" value="F:para-aminobenzoyl-glutamate hydrolase activity"/>
    <property type="evidence" value="ECO:0007669"/>
    <property type="project" value="TreeGrafter"/>
</dbReference>
<dbReference type="CDD" id="cd03887">
    <property type="entry name" value="M20_Acy1L2"/>
    <property type="match status" value="1"/>
</dbReference>
<evidence type="ECO:0000313" key="3">
    <source>
        <dbReference type="Proteomes" id="UP000028525"/>
    </source>
</evidence>
<dbReference type="GO" id="GO:0016805">
    <property type="term" value="F:dipeptidase activity"/>
    <property type="evidence" value="ECO:0007669"/>
    <property type="project" value="InterPro"/>
</dbReference>
<dbReference type="PANTHER" id="PTHR30575">
    <property type="entry name" value="PEPTIDASE M20"/>
    <property type="match status" value="1"/>
</dbReference>
<gene>
    <name evidence="2" type="ORF">IO98_00420</name>
</gene>
<dbReference type="AlphaFoldDB" id="A0A084JRU7"/>
<sequence length="395" mass="43757">MDINRIKKDVEQSIEEKGEDLWGLARYLWENPEYNFNEFKSSRAIWELLENYGFKVEKEICGLNTAFRGEYDSGKPGPHIGFLAEYDAVPGMGHSCGHNLMAAMAVGAGFGVKSVIHRLGGKISVFGTPAEEGGGGKVILLERGAFQGLDAAMILHSANETVVNDISYSKTDLTVEYHGKSAHGATWPEEGNSALDPLLLLFQYIGGQRLRWNGRGTILGVITNGGKDPIHIPDFCQAKFTVRSFDKRFKEQILKEFLEAGQSLGTMTGTRFRYVWDGYTYEDIRNNSQLEKLLLRNLEDLGEKVMPRRKELGIGCTDVGNLTHVIPGLQSYIQVVPGLRGHTKEFEEACGSMSGRRAVLVGAKAMAFTAADLLSSPEAMEKVKQSFAEMKKKYE</sequence>
<protein>
    <recommendedName>
        <fullName evidence="1">Peptidase M20 domain-containing protein 2</fullName>
    </recommendedName>
</protein>
<dbReference type="STRING" id="29354.IO98_00420"/>
<dbReference type="Gene3D" id="3.30.70.360">
    <property type="match status" value="1"/>
</dbReference>
<dbReference type="GO" id="GO:0046657">
    <property type="term" value="P:folic acid catabolic process"/>
    <property type="evidence" value="ECO:0007669"/>
    <property type="project" value="TreeGrafter"/>
</dbReference>
<dbReference type="InterPro" id="IPR017144">
    <property type="entry name" value="Xaa-Arg_dipeptidase"/>
</dbReference>
<dbReference type="Pfam" id="PF01546">
    <property type="entry name" value="Peptidase_M20"/>
    <property type="match status" value="1"/>
</dbReference>
<dbReference type="OrthoDB" id="9781032at2"/>
<dbReference type="GO" id="GO:0005737">
    <property type="term" value="C:cytoplasm"/>
    <property type="evidence" value="ECO:0007669"/>
    <property type="project" value="TreeGrafter"/>
</dbReference>
<dbReference type="InterPro" id="IPR036264">
    <property type="entry name" value="Bact_exopeptidase_dim_dom"/>
</dbReference>
<dbReference type="SUPFAM" id="SSF55031">
    <property type="entry name" value="Bacterial exopeptidase dimerisation domain"/>
    <property type="match status" value="1"/>
</dbReference>
<dbReference type="InterPro" id="IPR017439">
    <property type="entry name" value="Amidohydrolase"/>
</dbReference>
<dbReference type="PIRSF" id="PIRSF037226">
    <property type="entry name" value="Amidohydrolase_ACY1L2_prd"/>
    <property type="match status" value="1"/>
</dbReference>
<reference evidence="2 3" key="1">
    <citation type="submission" date="2014-07" db="EMBL/GenBank/DDBJ databases">
        <title>Draft genome of Clostridium celerecrescens 152B isolated from sediments associated with methane hydrate from Krishna Godavari basin.</title>
        <authorList>
            <person name="Honkalas V.S."/>
            <person name="Dabir A.P."/>
            <person name="Arora P."/>
            <person name="Dhakephalkar P.K."/>
        </authorList>
    </citation>
    <scope>NUCLEOTIDE SEQUENCE [LARGE SCALE GENOMIC DNA]</scope>
    <source>
        <strain evidence="2 3">152B</strain>
    </source>
</reference>
<keyword evidence="3" id="KW-1185">Reference proteome</keyword>
<name>A0A084JRU7_9FIRM</name>
<evidence type="ECO:0000256" key="1">
    <source>
        <dbReference type="PIRNR" id="PIRNR037226"/>
    </source>
</evidence>
<comment type="similarity">
    <text evidence="1">Belongs to the peptidase M20A family.</text>
</comment>
<organism evidence="2 3">
    <name type="scientific">Lacrimispora celerecrescens</name>
    <dbReference type="NCBI Taxonomy" id="29354"/>
    <lineage>
        <taxon>Bacteria</taxon>
        <taxon>Bacillati</taxon>
        <taxon>Bacillota</taxon>
        <taxon>Clostridia</taxon>
        <taxon>Lachnospirales</taxon>
        <taxon>Lachnospiraceae</taxon>
        <taxon>Lacrimispora</taxon>
    </lineage>
</organism>
<dbReference type="Proteomes" id="UP000028525">
    <property type="component" value="Unassembled WGS sequence"/>
</dbReference>
<dbReference type="SUPFAM" id="SSF53187">
    <property type="entry name" value="Zn-dependent exopeptidases"/>
    <property type="match status" value="1"/>
</dbReference>
<dbReference type="NCBIfam" id="TIGR01891">
    <property type="entry name" value="amidohydrolases"/>
    <property type="match status" value="1"/>
</dbReference>
<evidence type="ECO:0000313" key="2">
    <source>
        <dbReference type="EMBL" id="KEZ91681.1"/>
    </source>
</evidence>
<dbReference type="RefSeq" id="WP_038277008.1">
    <property type="nucleotide sequence ID" value="NZ_JPME01000002.1"/>
</dbReference>
<accession>A0A084JRU7</accession>